<dbReference type="GO" id="GO:0003735">
    <property type="term" value="F:structural constituent of ribosome"/>
    <property type="evidence" value="ECO:0007669"/>
    <property type="project" value="InterPro"/>
</dbReference>
<gene>
    <name evidence="1" type="ORF">V9T40_001900</name>
</gene>
<dbReference type="InterPro" id="IPR032053">
    <property type="entry name" value="Ribosomal_mS34"/>
</dbReference>
<evidence type="ECO:0000313" key="1">
    <source>
        <dbReference type="EMBL" id="KAK7590287.1"/>
    </source>
</evidence>
<dbReference type="Pfam" id="PF16053">
    <property type="entry name" value="MRP-S34"/>
    <property type="match status" value="1"/>
</dbReference>
<protein>
    <submittedName>
        <fullName evidence="1">Uncharacterized protein</fullName>
    </submittedName>
</protein>
<dbReference type="Proteomes" id="UP001367676">
    <property type="component" value="Unassembled WGS sequence"/>
</dbReference>
<dbReference type="GO" id="GO:0005739">
    <property type="term" value="C:mitochondrion"/>
    <property type="evidence" value="ECO:0007669"/>
    <property type="project" value="InterPro"/>
</dbReference>
<evidence type="ECO:0000313" key="2">
    <source>
        <dbReference type="Proteomes" id="UP001367676"/>
    </source>
</evidence>
<comment type="caution">
    <text evidence="1">The sequence shown here is derived from an EMBL/GenBank/DDBJ whole genome shotgun (WGS) entry which is preliminary data.</text>
</comment>
<proteinExistence type="predicted"/>
<name>A0AAN9TFB3_9HEMI</name>
<sequence>MPKIVYVGKPSSMYGKTVWEIVGNLKNYGVGRLITRSEHLRYSEPCFEKIVHVEAEAIRETTDPKLNTRRVMIWTERVFRGRRYPRLVQSVSATYKPDFRLIPKDEETEWYKRLAECKPNERIYDRYVPLPPLLNLIRKEEKKIKGESVEDVIKVPIEINHEMTNVARIAEEGEIPTHKLHMDLGEPASPSLYENIEICRPLFENRDPYKDEEARIMRLIKKKKSS</sequence>
<accession>A0AAN9TFB3</accession>
<dbReference type="EMBL" id="JBBCAQ010000022">
    <property type="protein sequence ID" value="KAK7590287.1"/>
    <property type="molecule type" value="Genomic_DNA"/>
</dbReference>
<organism evidence="1 2">
    <name type="scientific">Parthenolecanium corni</name>
    <dbReference type="NCBI Taxonomy" id="536013"/>
    <lineage>
        <taxon>Eukaryota</taxon>
        <taxon>Metazoa</taxon>
        <taxon>Ecdysozoa</taxon>
        <taxon>Arthropoda</taxon>
        <taxon>Hexapoda</taxon>
        <taxon>Insecta</taxon>
        <taxon>Pterygota</taxon>
        <taxon>Neoptera</taxon>
        <taxon>Paraneoptera</taxon>
        <taxon>Hemiptera</taxon>
        <taxon>Sternorrhyncha</taxon>
        <taxon>Coccoidea</taxon>
        <taxon>Coccidae</taxon>
        <taxon>Parthenolecanium</taxon>
    </lineage>
</organism>
<dbReference type="AlphaFoldDB" id="A0AAN9TFB3"/>
<dbReference type="PANTHER" id="PTHR28589">
    <property type="entry name" value="28S RIBOSOMAL PROTEIN S34, MITOCHONDRIAL"/>
    <property type="match status" value="1"/>
</dbReference>
<keyword evidence="2" id="KW-1185">Reference proteome</keyword>
<dbReference type="PANTHER" id="PTHR28589:SF1">
    <property type="entry name" value="SMALL RIBOSOMAL SUBUNIT PROTEIN MS34"/>
    <property type="match status" value="1"/>
</dbReference>
<reference evidence="1 2" key="1">
    <citation type="submission" date="2024-03" db="EMBL/GenBank/DDBJ databases">
        <title>Adaptation during the transition from Ophiocordyceps entomopathogen to insect associate is accompanied by gene loss and intensified selection.</title>
        <authorList>
            <person name="Ward C.M."/>
            <person name="Onetto C.A."/>
            <person name="Borneman A.R."/>
        </authorList>
    </citation>
    <scope>NUCLEOTIDE SEQUENCE [LARGE SCALE GENOMIC DNA]</scope>
    <source>
        <strain evidence="1">AWRI1</strain>
        <tissue evidence="1">Single Adult Female</tissue>
    </source>
</reference>